<evidence type="ECO:0000313" key="9">
    <source>
        <dbReference type="Proteomes" id="UP000275348"/>
    </source>
</evidence>
<protein>
    <submittedName>
        <fullName evidence="8">RDD family protein</fullName>
    </submittedName>
</protein>
<sequence>MIIKNNSQLCINIIHKSNQGIRFANYIIDIIAYIIFTFIIGILYGILLMIIPIEINENDLIYNIIAINNLILYYSIFESITKRRTLGKLITGIKVIMIDGSEPTTKDYFIRSICRIIPFEGFSFLGLNGWHDKFSKTTVVNKNAFEAAISFDEAIESLRNENI</sequence>
<organism evidence="8 9">
    <name type="scientific">Faecalibacter macacae</name>
    <dbReference type="NCBI Taxonomy" id="1859289"/>
    <lineage>
        <taxon>Bacteria</taxon>
        <taxon>Pseudomonadati</taxon>
        <taxon>Bacteroidota</taxon>
        <taxon>Flavobacteriia</taxon>
        <taxon>Flavobacteriales</taxon>
        <taxon>Weeksellaceae</taxon>
        <taxon>Faecalibacter</taxon>
    </lineage>
</organism>
<keyword evidence="5 6" id="KW-0472">Membrane</keyword>
<comment type="subcellular location">
    <subcellularLocation>
        <location evidence="1">Cell membrane</location>
        <topology evidence="1">Multi-pass membrane protein</topology>
    </subcellularLocation>
</comment>
<evidence type="ECO:0000256" key="5">
    <source>
        <dbReference type="ARBA" id="ARBA00023136"/>
    </source>
</evidence>
<dbReference type="AlphaFoldDB" id="A0A3L9MGQ1"/>
<gene>
    <name evidence="8" type="ORF">EAH69_03240</name>
</gene>
<evidence type="ECO:0000256" key="4">
    <source>
        <dbReference type="ARBA" id="ARBA00022989"/>
    </source>
</evidence>
<evidence type="ECO:0000256" key="1">
    <source>
        <dbReference type="ARBA" id="ARBA00004651"/>
    </source>
</evidence>
<dbReference type="PANTHER" id="PTHR36115">
    <property type="entry name" value="PROLINE-RICH ANTIGEN HOMOLOG-RELATED"/>
    <property type="match status" value="1"/>
</dbReference>
<evidence type="ECO:0000256" key="3">
    <source>
        <dbReference type="ARBA" id="ARBA00022692"/>
    </source>
</evidence>
<keyword evidence="3 6" id="KW-0812">Transmembrane</keyword>
<dbReference type="EMBL" id="RDOJ01000003">
    <property type="protein sequence ID" value="RLZ11951.1"/>
    <property type="molecule type" value="Genomic_DNA"/>
</dbReference>
<comment type="caution">
    <text evidence="8">The sequence shown here is derived from an EMBL/GenBank/DDBJ whole genome shotgun (WGS) entry which is preliminary data.</text>
</comment>
<dbReference type="Pfam" id="PF06271">
    <property type="entry name" value="RDD"/>
    <property type="match status" value="1"/>
</dbReference>
<dbReference type="OrthoDB" id="762068at2"/>
<proteinExistence type="predicted"/>
<dbReference type="InterPro" id="IPR051791">
    <property type="entry name" value="Pra-immunoreactive"/>
</dbReference>
<dbReference type="GO" id="GO:0005886">
    <property type="term" value="C:plasma membrane"/>
    <property type="evidence" value="ECO:0007669"/>
    <property type="project" value="UniProtKB-SubCell"/>
</dbReference>
<keyword evidence="4 6" id="KW-1133">Transmembrane helix</keyword>
<evidence type="ECO:0000259" key="7">
    <source>
        <dbReference type="Pfam" id="PF06271"/>
    </source>
</evidence>
<dbReference type="InterPro" id="IPR010432">
    <property type="entry name" value="RDD"/>
</dbReference>
<dbReference type="Proteomes" id="UP000275348">
    <property type="component" value="Unassembled WGS sequence"/>
</dbReference>
<feature type="transmembrane region" description="Helical" evidence="6">
    <location>
        <begin position="26"/>
        <end position="48"/>
    </location>
</feature>
<evidence type="ECO:0000313" key="8">
    <source>
        <dbReference type="EMBL" id="RLZ11951.1"/>
    </source>
</evidence>
<accession>A0A3L9MGQ1</accession>
<evidence type="ECO:0000256" key="6">
    <source>
        <dbReference type="SAM" id="Phobius"/>
    </source>
</evidence>
<dbReference type="RefSeq" id="WP_121933760.1">
    <property type="nucleotide sequence ID" value="NZ_RDOJ01000003.1"/>
</dbReference>
<keyword evidence="9" id="KW-1185">Reference proteome</keyword>
<dbReference type="PANTHER" id="PTHR36115:SF4">
    <property type="entry name" value="MEMBRANE PROTEIN"/>
    <property type="match status" value="1"/>
</dbReference>
<name>A0A3L9MGQ1_9FLAO</name>
<reference evidence="8 9" key="1">
    <citation type="submission" date="2018-10" db="EMBL/GenBank/DDBJ databases">
        <authorList>
            <person name="Chen X."/>
        </authorList>
    </citation>
    <scope>NUCLEOTIDE SEQUENCE [LARGE SCALE GENOMIC DNA]</scope>
    <source>
        <strain evidence="8 9">YIM 102668</strain>
    </source>
</reference>
<feature type="domain" description="RDD" evidence="7">
    <location>
        <begin position="22"/>
        <end position="125"/>
    </location>
</feature>
<evidence type="ECO:0000256" key="2">
    <source>
        <dbReference type="ARBA" id="ARBA00022475"/>
    </source>
</evidence>
<feature type="transmembrane region" description="Helical" evidence="6">
    <location>
        <begin position="60"/>
        <end position="77"/>
    </location>
</feature>
<keyword evidence="2" id="KW-1003">Cell membrane</keyword>